<dbReference type="Proteomes" id="UP000195437">
    <property type="component" value="Chromosome"/>
</dbReference>
<protein>
    <submittedName>
        <fullName evidence="1">Uncharacterized protein</fullName>
    </submittedName>
</protein>
<gene>
    <name evidence="1" type="ORF">CBW65_18105</name>
</gene>
<dbReference type="AlphaFoldDB" id="A0A1Y0IT74"/>
<dbReference type="KEGG" id="tum:CBW65_18105"/>
<evidence type="ECO:0000313" key="1">
    <source>
        <dbReference type="EMBL" id="ARU62675.1"/>
    </source>
</evidence>
<dbReference type="EMBL" id="CP021434">
    <property type="protein sequence ID" value="ARU62675.1"/>
    <property type="molecule type" value="Genomic_DNA"/>
</dbReference>
<evidence type="ECO:0000313" key="2">
    <source>
        <dbReference type="Proteomes" id="UP000195437"/>
    </source>
</evidence>
<sequence length="324" mass="37133">MKDSLRLLHVIYQLSGKYIGMVPDTSPLDEDKVIRWLSNFLVRRVKKSQFTDDMKLVTVKRFFGDNLLFEESLEMLERVNAVIKVRDYIVITELGILISILSKSSTGDIPSYQFTALNLLSAGISKVHKSRIGKLYPQGLPAKETVFTIFLLVNGSVCRSRAFSYNDEDDTLDVEPILLTMDRISEMLFDGSFNITDPSEFSNMLRRNTGNGLLGRVFDSLYVSKFDRISKVRTVYFNLGKDIDDVDAISNNYKSLLSILIDSTESIIDPDVFLDNLRNLVIKYLVENDLPAHLQLTYFNGVDYRNTLYPLLKVIDSFHEQNYR</sequence>
<accession>A0A1Y0IT74</accession>
<dbReference type="RefSeq" id="WP_087458031.1">
    <property type="nucleotide sequence ID" value="NZ_CP021434.1"/>
</dbReference>
<reference evidence="2" key="1">
    <citation type="submission" date="2017-05" db="EMBL/GenBank/DDBJ databases">
        <authorList>
            <person name="Sung H."/>
        </authorList>
    </citation>
    <scope>NUCLEOTIDE SEQUENCE [LARGE SCALE GENOMIC DNA]</scope>
    <source>
        <strain evidence="2">AR23208</strain>
    </source>
</reference>
<keyword evidence="2" id="KW-1185">Reference proteome</keyword>
<proteinExistence type="predicted"/>
<name>A0A1Y0IT74_9BACL</name>
<organism evidence="1 2">
    <name type="scientific">Tumebacillus avium</name>
    <dbReference type="NCBI Taxonomy" id="1903704"/>
    <lineage>
        <taxon>Bacteria</taxon>
        <taxon>Bacillati</taxon>
        <taxon>Bacillota</taxon>
        <taxon>Bacilli</taxon>
        <taxon>Bacillales</taxon>
        <taxon>Alicyclobacillaceae</taxon>
        <taxon>Tumebacillus</taxon>
    </lineage>
</organism>